<sequence>MNPYSEFDRDIKKLPPVDEEYTSIPVPMTKREVSMPPREDTHSQYQPPPEASSSSGAPPPYPVYHPPLPLQDLPPQQPPPAVYMAAPPLPPPSPLKQRRRSRWWWWGGLVRGCICWLLILFVIGLLIGILYGVPADRCCSCLDQFDSCKANNYTFCYNQFYSCVKNDVFNYFPCDKQADHRSLVC</sequence>
<dbReference type="EMBL" id="LT554016">
    <property type="protein sequence ID" value="SAM02776.1"/>
    <property type="molecule type" value="Genomic_DNA"/>
</dbReference>
<gene>
    <name evidence="3" type="primary">ABSGL_08592.1 scaffold 10421</name>
</gene>
<feature type="compositionally biased region" description="Basic and acidic residues" evidence="1">
    <location>
        <begin position="29"/>
        <end position="42"/>
    </location>
</feature>
<dbReference type="InParanoid" id="A0A168PQ51"/>
<keyword evidence="4" id="KW-1185">Reference proteome</keyword>
<protein>
    <submittedName>
        <fullName evidence="3">Uncharacterized protein</fullName>
    </submittedName>
</protein>
<organism evidence="3">
    <name type="scientific">Absidia glauca</name>
    <name type="common">Pin mould</name>
    <dbReference type="NCBI Taxonomy" id="4829"/>
    <lineage>
        <taxon>Eukaryota</taxon>
        <taxon>Fungi</taxon>
        <taxon>Fungi incertae sedis</taxon>
        <taxon>Mucoromycota</taxon>
        <taxon>Mucoromycotina</taxon>
        <taxon>Mucoromycetes</taxon>
        <taxon>Mucorales</taxon>
        <taxon>Cunninghamellaceae</taxon>
        <taxon>Absidia</taxon>
    </lineage>
</organism>
<evidence type="ECO:0000313" key="4">
    <source>
        <dbReference type="Proteomes" id="UP000078561"/>
    </source>
</evidence>
<name>A0A168PQ51_ABSGL</name>
<feature type="compositionally biased region" description="Basic and acidic residues" evidence="1">
    <location>
        <begin position="1"/>
        <end position="16"/>
    </location>
</feature>
<accession>A0A168PQ51</accession>
<evidence type="ECO:0000256" key="2">
    <source>
        <dbReference type="SAM" id="Phobius"/>
    </source>
</evidence>
<keyword evidence="2" id="KW-0812">Transmembrane</keyword>
<dbReference type="Proteomes" id="UP000078561">
    <property type="component" value="Unassembled WGS sequence"/>
</dbReference>
<keyword evidence="2" id="KW-0472">Membrane</keyword>
<evidence type="ECO:0000313" key="3">
    <source>
        <dbReference type="EMBL" id="SAM02776.1"/>
    </source>
</evidence>
<feature type="transmembrane region" description="Helical" evidence="2">
    <location>
        <begin position="103"/>
        <end position="131"/>
    </location>
</feature>
<feature type="region of interest" description="Disordered" evidence="1">
    <location>
        <begin position="1"/>
        <end position="62"/>
    </location>
</feature>
<reference evidence="3" key="1">
    <citation type="submission" date="2016-04" db="EMBL/GenBank/DDBJ databases">
        <authorList>
            <person name="Evans L.H."/>
            <person name="Alamgir A."/>
            <person name="Owens N."/>
            <person name="Weber N.D."/>
            <person name="Virtaneva K."/>
            <person name="Barbian K."/>
            <person name="Babar A."/>
            <person name="Rosenke K."/>
        </authorList>
    </citation>
    <scope>NUCLEOTIDE SEQUENCE [LARGE SCALE GENOMIC DNA]</scope>
    <source>
        <strain evidence="3">CBS 101.48</strain>
    </source>
</reference>
<proteinExistence type="predicted"/>
<evidence type="ECO:0000256" key="1">
    <source>
        <dbReference type="SAM" id="MobiDB-lite"/>
    </source>
</evidence>
<keyword evidence="2" id="KW-1133">Transmembrane helix</keyword>
<dbReference type="AlphaFoldDB" id="A0A168PQ51"/>